<accession>A0ABU6RKH0</accession>
<dbReference type="EMBL" id="JASCZI010030682">
    <property type="protein sequence ID" value="MED6124291.1"/>
    <property type="molecule type" value="Genomic_DNA"/>
</dbReference>
<evidence type="ECO:0000313" key="3">
    <source>
        <dbReference type="Proteomes" id="UP001341840"/>
    </source>
</evidence>
<organism evidence="2 3">
    <name type="scientific">Stylosanthes scabra</name>
    <dbReference type="NCBI Taxonomy" id="79078"/>
    <lineage>
        <taxon>Eukaryota</taxon>
        <taxon>Viridiplantae</taxon>
        <taxon>Streptophyta</taxon>
        <taxon>Embryophyta</taxon>
        <taxon>Tracheophyta</taxon>
        <taxon>Spermatophyta</taxon>
        <taxon>Magnoliopsida</taxon>
        <taxon>eudicotyledons</taxon>
        <taxon>Gunneridae</taxon>
        <taxon>Pentapetalae</taxon>
        <taxon>rosids</taxon>
        <taxon>fabids</taxon>
        <taxon>Fabales</taxon>
        <taxon>Fabaceae</taxon>
        <taxon>Papilionoideae</taxon>
        <taxon>50 kb inversion clade</taxon>
        <taxon>dalbergioids sensu lato</taxon>
        <taxon>Dalbergieae</taxon>
        <taxon>Pterocarpus clade</taxon>
        <taxon>Stylosanthes</taxon>
    </lineage>
</organism>
<evidence type="ECO:0000256" key="1">
    <source>
        <dbReference type="SAM" id="MobiDB-lite"/>
    </source>
</evidence>
<reference evidence="2 3" key="1">
    <citation type="journal article" date="2023" name="Plants (Basel)">
        <title>Bridging the Gap: Combining Genomics and Transcriptomics Approaches to Understand Stylosanthes scabra, an Orphan Legume from the Brazilian Caatinga.</title>
        <authorList>
            <person name="Ferreira-Neto J.R.C."/>
            <person name="da Silva M.D."/>
            <person name="Binneck E."/>
            <person name="de Melo N.F."/>
            <person name="da Silva R.H."/>
            <person name="de Melo A.L.T.M."/>
            <person name="Pandolfi V."/>
            <person name="Bustamante F.O."/>
            <person name="Brasileiro-Vidal A.C."/>
            <person name="Benko-Iseppon A.M."/>
        </authorList>
    </citation>
    <scope>NUCLEOTIDE SEQUENCE [LARGE SCALE GENOMIC DNA]</scope>
    <source>
        <tissue evidence="2">Leaves</tissue>
    </source>
</reference>
<keyword evidence="3" id="KW-1185">Reference proteome</keyword>
<comment type="caution">
    <text evidence="2">The sequence shown here is derived from an EMBL/GenBank/DDBJ whole genome shotgun (WGS) entry which is preliminary data.</text>
</comment>
<protein>
    <submittedName>
        <fullName evidence="2">Uncharacterized protein</fullName>
    </submittedName>
</protein>
<proteinExistence type="predicted"/>
<sequence length="103" mass="11402">MLMKELLDVEEAVPLMLQQERQLLNPENSEEMVLLSVADKPGSQQSYASKGKGRGGGRNDGRKQEQANINNIITDEVENDEISNTISLHEEDGESANAVFTQE</sequence>
<feature type="region of interest" description="Disordered" evidence="1">
    <location>
        <begin position="37"/>
        <end position="76"/>
    </location>
</feature>
<gene>
    <name evidence="2" type="ORF">PIB30_057615</name>
</gene>
<evidence type="ECO:0000313" key="2">
    <source>
        <dbReference type="EMBL" id="MED6124291.1"/>
    </source>
</evidence>
<dbReference type="Proteomes" id="UP001341840">
    <property type="component" value="Unassembled WGS sequence"/>
</dbReference>
<name>A0ABU6RKH0_9FABA</name>